<comment type="similarity">
    <text evidence="2">Belongs to the RmuC family.</text>
</comment>
<accession>A0ABT9D7M4</accession>
<dbReference type="PANTHER" id="PTHR30563:SF0">
    <property type="entry name" value="DNA RECOMBINATION PROTEIN RMUC"/>
    <property type="match status" value="1"/>
</dbReference>
<proteinExistence type="inferred from homology"/>
<gene>
    <name evidence="5" type="ORF">Q6348_06600</name>
</gene>
<keyword evidence="3" id="KW-0175">Coiled coil</keyword>
<evidence type="ECO:0000256" key="2">
    <source>
        <dbReference type="ARBA" id="ARBA00009840"/>
    </source>
</evidence>
<evidence type="ECO:0000256" key="3">
    <source>
        <dbReference type="ARBA" id="ARBA00023054"/>
    </source>
</evidence>
<keyword evidence="6" id="KW-1185">Reference proteome</keyword>
<dbReference type="RefSeq" id="WP_304600503.1">
    <property type="nucleotide sequence ID" value="NZ_JAUQYO010000001.1"/>
</dbReference>
<protein>
    <submittedName>
        <fullName evidence="5">DNA recombination protein RmuC</fullName>
    </submittedName>
</protein>
<dbReference type="InterPro" id="IPR003798">
    <property type="entry name" value="DNA_recombination_RmuC"/>
</dbReference>
<comment type="function">
    <text evidence="1">Involved in DNA recombination.</text>
</comment>
<evidence type="ECO:0000256" key="4">
    <source>
        <dbReference type="ARBA" id="ARBA00023172"/>
    </source>
</evidence>
<evidence type="ECO:0000256" key="1">
    <source>
        <dbReference type="ARBA" id="ARBA00003416"/>
    </source>
</evidence>
<name>A0ABT9D7M4_9CELL</name>
<comment type="caution">
    <text evidence="5">The sequence shown here is derived from an EMBL/GenBank/DDBJ whole genome shotgun (WGS) entry which is preliminary data.</text>
</comment>
<organism evidence="5 6">
    <name type="scientific">Actinotalea lenta</name>
    <dbReference type="NCBI Taxonomy" id="3064654"/>
    <lineage>
        <taxon>Bacteria</taxon>
        <taxon>Bacillati</taxon>
        <taxon>Actinomycetota</taxon>
        <taxon>Actinomycetes</taxon>
        <taxon>Micrococcales</taxon>
        <taxon>Cellulomonadaceae</taxon>
        <taxon>Actinotalea</taxon>
    </lineage>
</organism>
<dbReference type="Pfam" id="PF02646">
    <property type="entry name" value="RmuC"/>
    <property type="match status" value="1"/>
</dbReference>
<keyword evidence="4" id="KW-0233">DNA recombination</keyword>
<dbReference type="PANTHER" id="PTHR30563">
    <property type="entry name" value="DNA RECOMBINATION PROTEIN RMUC"/>
    <property type="match status" value="1"/>
</dbReference>
<sequence length="435" mass="46577">MDVLQILGWLALGALVGVLAGWAVGTGRSAGRVRAAEVAAARACAREEAARAAWAAREQELTRDRSEDRERQAEQFRALAADALSASSDQFLALAHQRLAAAQQVHESGLREREEAVRALVEPLATTLQAVQRELGSAEIARAQGAAALAEQVRAMRESSEALRGETSRLVTALRSSHVRGRWGELQLRRLVEVAGMLPYVDFVEQDSVRTDDGVLRPDLVVRLAGGKRVVVDAKVAFLGFLEAAEATDEATRAERMSAHARQVRAHVDALAAKRYWDGVGAAPEFVVMFVPAESFWQAAVEQDPGLVEYAFDRNVVVATPSTLLALLRTVGYAWRQDALAANAQTVLDLGKELHGRIGTLGGHVTRLGRALDAAATAYNQTVASLESRVLVSARRFSALGVVDAGLDAPPYQETRVGTLSAPELLADADEAAGA</sequence>
<evidence type="ECO:0000313" key="6">
    <source>
        <dbReference type="Proteomes" id="UP001232536"/>
    </source>
</evidence>
<reference evidence="5 6" key="1">
    <citation type="submission" date="2023-07" db="EMBL/GenBank/DDBJ databases">
        <title>Description of novel actinomycetes strains, isolated from tidal flat sediment.</title>
        <authorList>
            <person name="Lu C."/>
        </authorList>
    </citation>
    <scope>NUCLEOTIDE SEQUENCE [LARGE SCALE GENOMIC DNA]</scope>
    <source>
        <strain evidence="5 6">SYSU T00b441</strain>
    </source>
</reference>
<dbReference type="EMBL" id="JAUQYP010000001">
    <property type="protein sequence ID" value="MDO8106865.1"/>
    <property type="molecule type" value="Genomic_DNA"/>
</dbReference>
<dbReference type="Proteomes" id="UP001232536">
    <property type="component" value="Unassembled WGS sequence"/>
</dbReference>
<evidence type="ECO:0000313" key="5">
    <source>
        <dbReference type="EMBL" id="MDO8106865.1"/>
    </source>
</evidence>